<dbReference type="AlphaFoldDB" id="A0A523US24"/>
<dbReference type="InterPro" id="IPR002376">
    <property type="entry name" value="Formyl_transf_N"/>
</dbReference>
<protein>
    <submittedName>
        <fullName evidence="11">Glycosyltransferase</fullName>
    </submittedName>
</protein>
<organism evidence="11 12">
    <name type="scientific">candidate division TA06 bacterium</name>
    <dbReference type="NCBI Taxonomy" id="2250710"/>
    <lineage>
        <taxon>Bacteria</taxon>
        <taxon>Bacteria division TA06</taxon>
    </lineage>
</organism>
<dbReference type="SUPFAM" id="SSF53448">
    <property type="entry name" value="Nucleotide-diphospho-sugar transferases"/>
    <property type="match status" value="1"/>
</dbReference>
<dbReference type="Proteomes" id="UP000315525">
    <property type="component" value="Unassembled WGS sequence"/>
</dbReference>
<dbReference type="CDD" id="cd08702">
    <property type="entry name" value="Arna_FMT_C"/>
    <property type="match status" value="1"/>
</dbReference>
<evidence type="ECO:0000259" key="9">
    <source>
        <dbReference type="Pfam" id="PF00551"/>
    </source>
</evidence>
<evidence type="ECO:0000313" key="12">
    <source>
        <dbReference type="Proteomes" id="UP000315525"/>
    </source>
</evidence>
<dbReference type="GO" id="GO:0016757">
    <property type="term" value="F:glycosyltransferase activity"/>
    <property type="evidence" value="ECO:0007669"/>
    <property type="project" value="UniProtKB-KW"/>
</dbReference>
<keyword evidence="7" id="KW-0472">Membrane</keyword>
<name>A0A523US24_UNCT6</name>
<dbReference type="InterPro" id="IPR029044">
    <property type="entry name" value="Nucleotide-diphossugar_trans"/>
</dbReference>
<comment type="caution">
    <text evidence="11">The sequence shown here is derived from an EMBL/GenBank/DDBJ whole genome shotgun (WGS) entry which is preliminary data.</text>
</comment>
<dbReference type="InterPro" id="IPR011034">
    <property type="entry name" value="Formyl_transferase-like_C_sf"/>
</dbReference>
<dbReference type="SUPFAM" id="SSF53328">
    <property type="entry name" value="Formyltransferase"/>
    <property type="match status" value="1"/>
</dbReference>
<sequence>MHVGGQVVVSVVIPLLNEEENLRPLYERLKSSLSHLPCESEIIFVDDGSTDSTLQELQDIAANDTRVKVVPLKQNMGQHAAILEGFKQSKGEIVVTLDGDLQNPPEEIPRLVEKLSEGFDVVAGWRKGRKDNRFRLILSAFLNLFASLATGVRMRDYGCMMRAYRRGVLQSVSVYGRHTPFIPTLVTSMGSRTCEVPIGHEPRKRGRSKYGLIGLLSLYSSLVADFIHIKMGLRPKARKPLSHKLVFFGYGLIGHACLEFLLRTKHNVARVVTHADDPDEESWFPSVHDLAAKNGIPVLAPLKVTDPVLAETVERLEPDLILSVFYRQILPRRLLDIPRLGAVNLHPSLLPGYRGRCPLNWAIINGEKKSGVTLHYMTEKADSGDVIGQLEFEIADEDDIKTVYEKTVTASLEILRRFLPTIFDRGAVRTPQDERQASYFGRRTPEDGRIDWAKGADEIHNLIRGVTHPFPGAFSFIKDKKLLIWKATVSDRSGAPGAIIGTANGSFLVGAGRGALILQRTQMEGEDETDGTAALQRLGVKQGDRFDF</sequence>
<proteinExistence type="predicted"/>
<feature type="domain" description="Formyl transferase C-terminal" evidence="10">
    <location>
        <begin position="444"/>
        <end position="536"/>
    </location>
</feature>
<reference evidence="11 12" key="1">
    <citation type="submission" date="2019-03" db="EMBL/GenBank/DDBJ databases">
        <title>Metabolic potential of uncultured bacteria and archaea associated with petroleum seepage in deep-sea sediments.</title>
        <authorList>
            <person name="Dong X."/>
            <person name="Hubert C."/>
        </authorList>
    </citation>
    <scope>NUCLEOTIDE SEQUENCE [LARGE SCALE GENOMIC DNA]</scope>
    <source>
        <strain evidence="11">E44_bin18</strain>
    </source>
</reference>
<evidence type="ECO:0000256" key="3">
    <source>
        <dbReference type="ARBA" id="ARBA00022679"/>
    </source>
</evidence>
<keyword evidence="2" id="KW-0328">Glycosyltransferase</keyword>
<dbReference type="GO" id="GO:0005886">
    <property type="term" value="C:plasma membrane"/>
    <property type="evidence" value="ECO:0007669"/>
    <property type="project" value="TreeGrafter"/>
</dbReference>
<gene>
    <name evidence="11" type="ORF">E3J62_08605</name>
</gene>
<dbReference type="CDD" id="cd04187">
    <property type="entry name" value="DPM1_like_bac"/>
    <property type="match status" value="1"/>
</dbReference>
<dbReference type="GO" id="GO:0009103">
    <property type="term" value="P:lipopolysaccharide biosynthetic process"/>
    <property type="evidence" value="ECO:0007669"/>
    <property type="project" value="UniProtKB-KW"/>
</dbReference>
<evidence type="ECO:0000256" key="7">
    <source>
        <dbReference type="ARBA" id="ARBA00023136"/>
    </source>
</evidence>
<dbReference type="Pfam" id="PF00551">
    <property type="entry name" value="Formyl_trans_N"/>
    <property type="match status" value="1"/>
</dbReference>
<feature type="domain" description="Formyl transferase N-terminal" evidence="9">
    <location>
        <begin position="244"/>
        <end position="415"/>
    </location>
</feature>
<evidence type="ECO:0000256" key="6">
    <source>
        <dbReference type="ARBA" id="ARBA00022989"/>
    </source>
</evidence>
<dbReference type="PANTHER" id="PTHR48090">
    <property type="entry name" value="UNDECAPRENYL-PHOSPHATE 4-DEOXY-4-FORMAMIDO-L-ARABINOSE TRANSFERASE-RELATED"/>
    <property type="match status" value="1"/>
</dbReference>
<evidence type="ECO:0000259" key="8">
    <source>
        <dbReference type="Pfam" id="PF00535"/>
    </source>
</evidence>
<keyword evidence="4" id="KW-0812">Transmembrane</keyword>
<dbReference type="InterPro" id="IPR050256">
    <property type="entry name" value="Glycosyltransferase_2"/>
</dbReference>
<dbReference type="PANTHER" id="PTHR48090:SF3">
    <property type="entry name" value="UNDECAPRENYL-PHOSPHATE 4-DEOXY-4-FORMAMIDO-L-ARABINOSE TRANSFERASE"/>
    <property type="match status" value="1"/>
</dbReference>
<dbReference type="InterPro" id="IPR036477">
    <property type="entry name" value="Formyl_transf_N_sf"/>
</dbReference>
<keyword evidence="3 11" id="KW-0808">Transferase</keyword>
<evidence type="ECO:0000259" key="10">
    <source>
        <dbReference type="Pfam" id="PF02911"/>
    </source>
</evidence>
<keyword evidence="6" id="KW-1133">Transmembrane helix</keyword>
<feature type="domain" description="Glycosyltransferase 2-like" evidence="8">
    <location>
        <begin position="10"/>
        <end position="170"/>
    </location>
</feature>
<dbReference type="Gene3D" id="3.90.550.10">
    <property type="entry name" value="Spore Coat Polysaccharide Biosynthesis Protein SpsA, Chain A"/>
    <property type="match status" value="1"/>
</dbReference>
<accession>A0A523US24</accession>
<dbReference type="Gene3D" id="3.40.50.12230">
    <property type="match status" value="1"/>
</dbReference>
<dbReference type="Pfam" id="PF00535">
    <property type="entry name" value="Glycos_transf_2"/>
    <property type="match status" value="1"/>
</dbReference>
<dbReference type="EMBL" id="SOJN01000095">
    <property type="protein sequence ID" value="TET45081.1"/>
    <property type="molecule type" value="Genomic_DNA"/>
</dbReference>
<dbReference type="InterPro" id="IPR005793">
    <property type="entry name" value="Formyl_trans_C"/>
</dbReference>
<evidence type="ECO:0000256" key="1">
    <source>
        <dbReference type="ARBA" id="ARBA00022475"/>
    </source>
</evidence>
<dbReference type="InterPro" id="IPR001173">
    <property type="entry name" value="Glyco_trans_2-like"/>
</dbReference>
<evidence type="ECO:0000313" key="11">
    <source>
        <dbReference type="EMBL" id="TET45081.1"/>
    </source>
</evidence>
<evidence type="ECO:0000256" key="5">
    <source>
        <dbReference type="ARBA" id="ARBA00022985"/>
    </source>
</evidence>
<dbReference type="SUPFAM" id="SSF50486">
    <property type="entry name" value="FMT C-terminal domain-like"/>
    <property type="match status" value="1"/>
</dbReference>
<evidence type="ECO:0000256" key="2">
    <source>
        <dbReference type="ARBA" id="ARBA00022676"/>
    </source>
</evidence>
<keyword evidence="5" id="KW-0448">Lipopolysaccharide biosynthesis</keyword>
<evidence type="ECO:0000256" key="4">
    <source>
        <dbReference type="ARBA" id="ARBA00022692"/>
    </source>
</evidence>
<keyword evidence="1" id="KW-1003">Cell membrane</keyword>
<dbReference type="Pfam" id="PF02911">
    <property type="entry name" value="Formyl_trans_C"/>
    <property type="match status" value="1"/>
</dbReference>